<protein>
    <submittedName>
        <fullName evidence="2">Uncharacterized protein</fullName>
    </submittedName>
</protein>
<dbReference type="Proteomes" id="UP000735302">
    <property type="component" value="Unassembled WGS sequence"/>
</dbReference>
<dbReference type="EMBL" id="BLXT01008059">
    <property type="protein sequence ID" value="GFO45419.1"/>
    <property type="molecule type" value="Genomic_DNA"/>
</dbReference>
<evidence type="ECO:0000313" key="2">
    <source>
        <dbReference type="EMBL" id="GFO45419.1"/>
    </source>
</evidence>
<reference evidence="2 3" key="1">
    <citation type="journal article" date="2021" name="Elife">
        <title>Chloroplast acquisition without the gene transfer in kleptoplastic sea slugs, Plakobranchus ocellatus.</title>
        <authorList>
            <person name="Maeda T."/>
            <person name="Takahashi S."/>
            <person name="Yoshida T."/>
            <person name="Shimamura S."/>
            <person name="Takaki Y."/>
            <person name="Nagai Y."/>
            <person name="Toyoda A."/>
            <person name="Suzuki Y."/>
            <person name="Arimoto A."/>
            <person name="Ishii H."/>
            <person name="Satoh N."/>
            <person name="Nishiyama T."/>
            <person name="Hasebe M."/>
            <person name="Maruyama T."/>
            <person name="Minagawa J."/>
            <person name="Obokata J."/>
            <person name="Shigenobu S."/>
        </authorList>
    </citation>
    <scope>NUCLEOTIDE SEQUENCE [LARGE SCALE GENOMIC DNA]</scope>
</reference>
<evidence type="ECO:0000256" key="1">
    <source>
        <dbReference type="SAM" id="MobiDB-lite"/>
    </source>
</evidence>
<gene>
    <name evidence="2" type="ORF">PoB_007192400</name>
</gene>
<evidence type="ECO:0000313" key="3">
    <source>
        <dbReference type="Proteomes" id="UP000735302"/>
    </source>
</evidence>
<feature type="region of interest" description="Disordered" evidence="1">
    <location>
        <begin position="1"/>
        <end position="22"/>
    </location>
</feature>
<feature type="region of interest" description="Disordered" evidence="1">
    <location>
        <begin position="45"/>
        <end position="73"/>
    </location>
</feature>
<keyword evidence="3" id="KW-1185">Reference proteome</keyword>
<accession>A0AAV4DN82</accession>
<organism evidence="2 3">
    <name type="scientific">Plakobranchus ocellatus</name>
    <dbReference type="NCBI Taxonomy" id="259542"/>
    <lineage>
        <taxon>Eukaryota</taxon>
        <taxon>Metazoa</taxon>
        <taxon>Spiralia</taxon>
        <taxon>Lophotrochozoa</taxon>
        <taxon>Mollusca</taxon>
        <taxon>Gastropoda</taxon>
        <taxon>Heterobranchia</taxon>
        <taxon>Euthyneura</taxon>
        <taxon>Panpulmonata</taxon>
        <taxon>Sacoglossa</taxon>
        <taxon>Placobranchoidea</taxon>
        <taxon>Plakobranchidae</taxon>
        <taxon>Plakobranchus</taxon>
    </lineage>
</organism>
<name>A0AAV4DN82_9GAST</name>
<dbReference type="AlphaFoldDB" id="A0AAV4DN82"/>
<feature type="compositionally biased region" description="Pro residues" evidence="1">
    <location>
        <begin position="45"/>
        <end position="60"/>
    </location>
</feature>
<proteinExistence type="predicted"/>
<sequence length="73" mass="7920">MARPGNYCATPDSEQESWSSQGPLFLPFLHSDTTVASLFLYPSLTPPRSSPPVTPAPNPPLTFRSMSGCQSKH</sequence>
<comment type="caution">
    <text evidence="2">The sequence shown here is derived from an EMBL/GenBank/DDBJ whole genome shotgun (WGS) entry which is preliminary data.</text>
</comment>
<feature type="compositionally biased region" description="Polar residues" evidence="1">
    <location>
        <begin position="64"/>
        <end position="73"/>
    </location>
</feature>